<evidence type="ECO:0000313" key="1">
    <source>
        <dbReference type="EMBL" id="MBR1137832.1"/>
    </source>
</evidence>
<reference evidence="2" key="1">
    <citation type="journal article" date="2021" name="ISME J.">
        <title>Evolutionary origin and ecological implication of a unique nif island in free-living Bradyrhizobium lineages.</title>
        <authorList>
            <person name="Tao J."/>
        </authorList>
    </citation>
    <scope>NUCLEOTIDE SEQUENCE [LARGE SCALE GENOMIC DNA]</scope>
    <source>
        <strain evidence="2">SZCCT0094</strain>
    </source>
</reference>
<sequence>MSYLPRNNLVIAGLDPAIHPFKQTFVSLTDARVKPVHDGLCDWRAS</sequence>
<gene>
    <name evidence="1" type="ORF">JQ619_18840</name>
</gene>
<evidence type="ECO:0008006" key="3">
    <source>
        <dbReference type="Google" id="ProtNLM"/>
    </source>
</evidence>
<name>A0ABS5G927_9BRAD</name>
<accession>A0ABS5G927</accession>
<evidence type="ECO:0000313" key="2">
    <source>
        <dbReference type="Proteomes" id="UP001314635"/>
    </source>
</evidence>
<dbReference type="Proteomes" id="UP001314635">
    <property type="component" value="Unassembled WGS sequence"/>
</dbReference>
<dbReference type="EMBL" id="JAFCLK010000017">
    <property type="protein sequence ID" value="MBR1137832.1"/>
    <property type="molecule type" value="Genomic_DNA"/>
</dbReference>
<dbReference type="RefSeq" id="WP_168167859.1">
    <property type="nucleotide sequence ID" value="NZ_JABFDP010000001.1"/>
</dbReference>
<proteinExistence type="predicted"/>
<keyword evidence="2" id="KW-1185">Reference proteome</keyword>
<protein>
    <recommendedName>
        <fullName evidence="3">Transposase</fullName>
    </recommendedName>
</protein>
<comment type="caution">
    <text evidence="1">The sequence shown here is derived from an EMBL/GenBank/DDBJ whole genome shotgun (WGS) entry which is preliminary data.</text>
</comment>
<organism evidence="1 2">
    <name type="scientific">Bradyrhizobium denitrificans</name>
    <dbReference type="NCBI Taxonomy" id="2734912"/>
    <lineage>
        <taxon>Bacteria</taxon>
        <taxon>Pseudomonadati</taxon>
        <taxon>Pseudomonadota</taxon>
        <taxon>Alphaproteobacteria</taxon>
        <taxon>Hyphomicrobiales</taxon>
        <taxon>Nitrobacteraceae</taxon>
        <taxon>Bradyrhizobium</taxon>
    </lineage>
</organism>